<dbReference type="Proteomes" id="UP001221898">
    <property type="component" value="Unassembled WGS sequence"/>
</dbReference>
<dbReference type="AlphaFoldDB" id="A0AAD7SS83"/>
<name>A0AAD7SS83_9TELE</name>
<organism evidence="1 2">
    <name type="scientific">Aldrovandia affinis</name>
    <dbReference type="NCBI Taxonomy" id="143900"/>
    <lineage>
        <taxon>Eukaryota</taxon>
        <taxon>Metazoa</taxon>
        <taxon>Chordata</taxon>
        <taxon>Craniata</taxon>
        <taxon>Vertebrata</taxon>
        <taxon>Euteleostomi</taxon>
        <taxon>Actinopterygii</taxon>
        <taxon>Neopterygii</taxon>
        <taxon>Teleostei</taxon>
        <taxon>Notacanthiformes</taxon>
        <taxon>Halosauridae</taxon>
        <taxon>Aldrovandia</taxon>
    </lineage>
</organism>
<evidence type="ECO:0000313" key="2">
    <source>
        <dbReference type="Proteomes" id="UP001221898"/>
    </source>
</evidence>
<evidence type="ECO:0000313" key="1">
    <source>
        <dbReference type="EMBL" id="KAJ8407693.1"/>
    </source>
</evidence>
<comment type="caution">
    <text evidence="1">The sequence shown here is derived from an EMBL/GenBank/DDBJ whole genome shotgun (WGS) entry which is preliminary data.</text>
</comment>
<sequence>MAKDLCTEVKFTEFLLSVPIAAPDISAPTTVRLFSSVTDLTRRNYLLQTQVCDVRHLQAEHKPQLRGSKLHGSYARANAPLFACGEPRDLPDPIAVISRALGWVGPACPQRNQHAAPAAPRLSRRETSTCSLPCSSVRSASVSVALVGLLALCTVLMEGGMPLSLKSVHAERSYHFLSSASGQQDSA</sequence>
<reference evidence="1" key="1">
    <citation type="journal article" date="2023" name="Science">
        <title>Genome structures resolve the early diversification of teleost fishes.</title>
        <authorList>
            <person name="Parey E."/>
            <person name="Louis A."/>
            <person name="Montfort J."/>
            <person name="Bouchez O."/>
            <person name="Roques C."/>
            <person name="Iampietro C."/>
            <person name="Lluch J."/>
            <person name="Castinel A."/>
            <person name="Donnadieu C."/>
            <person name="Desvignes T."/>
            <person name="Floi Bucao C."/>
            <person name="Jouanno E."/>
            <person name="Wen M."/>
            <person name="Mejri S."/>
            <person name="Dirks R."/>
            <person name="Jansen H."/>
            <person name="Henkel C."/>
            <person name="Chen W.J."/>
            <person name="Zahm M."/>
            <person name="Cabau C."/>
            <person name="Klopp C."/>
            <person name="Thompson A.W."/>
            <person name="Robinson-Rechavi M."/>
            <person name="Braasch I."/>
            <person name="Lecointre G."/>
            <person name="Bobe J."/>
            <person name="Postlethwait J.H."/>
            <person name="Berthelot C."/>
            <person name="Roest Crollius H."/>
            <person name="Guiguen Y."/>
        </authorList>
    </citation>
    <scope>NUCLEOTIDE SEQUENCE</scope>
    <source>
        <strain evidence="1">NC1722</strain>
    </source>
</reference>
<proteinExistence type="predicted"/>
<protein>
    <submittedName>
        <fullName evidence="1">Uncharacterized protein</fullName>
    </submittedName>
</protein>
<gene>
    <name evidence="1" type="ORF">AAFF_G00275500</name>
</gene>
<dbReference type="EMBL" id="JAINUG010000038">
    <property type="protein sequence ID" value="KAJ8407693.1"/>
    <property type="molecule type" value="Genomic_DNA"/>
</dbReference>
<keyword evidence="2" id="KW-1185">Reference proteome</keyword>
<accession>A0AAD7SS83</accession>